<comment type="caution">
    <text evidence="1">The sequence shown here is derived from an EMBL/GenBank/DDBJ whole genome shotgun (WGS) entry which is preliminary data.</text>
</comment>
<gene>
    <name evidence="1" type="ORF">SDC9_90971</name>
</gene>
<dbReference type="AlphaFoldDB" id="A0A645A0C5"/>
<evidence type="ECO:0000313" key="1">
    <source>
        <dbReference type="EMBL" id="MPM44293.1"/>
    </source>
</evidence>
<accession>A0A645A0C5</accession>
<dbReference type="EMBL" id="VSSQ01010419">
    <property type="protein sequence ID" value="MPM44293.1"/>
    <property type="molecule type" value="Genomic_DNA"/>
</dbReference>
<name>A0A645A0C5_9ZZZZ</name>
<protein>
    <submittedName>
        <fullName evidence="1">Uncharacterized protein</fullName>
    </submittedName>
</protein>
<organism evidence="1">
    <name type="scientific">bioreactor metagenome</name>
    <dbReference type="NCBI Taxonomy" id="1076179"/>
    <lineage>
        <taxon>unclassified sequences</taxon>
        <taxon>metagenomes</taxon>
        <taxon>ecological metagenomes</taxon>
    </lineage>
</organism>
<reference evidence="1" key="1">
    <citation type="submission" date="2019-08" db="EMBL/GenBank/DDBJ databases">
        <authorList>
            <person name="Kucharzyk K."/>
            <person name="Murdoch R.W."/>
            <person name="Higgins S."/>
            <person name="Loffler F."/>
        </authorList>
    </citation>
    <scope>NUCLEOTIDE SEQUENCE</scope>
</reference>
<sequence length="255" mass="30110">MRRGYFLSLLTLIVFVSAVNEIDPVFNKIENDLKSMELHGNVRKMTELTIVGKVIGRENQVGDTLYKDIYSFNDSGYLLNRISFDANLKLNLYYIYEYDDNGFKTCVTNYKLDSTFHGKSLFVYHAADTSIEERSYDEDRKYVCKNFVYYDSTGKIKKTMFHLFGDSPANIYTYSDSDRKVDIKNISTSHTNSVHYIERYNVRGELVMEATIINNKLESRYSYKHIYDAEGNWIIRYQIQDSDTLFTQYRFIDYY</sequence>
<proteinExistence type="predicted"/>